<evidence type="ECO:0000313" key="6">
    <source>
        <dbReference type="EMBL" id="OHA52937.1"/>
    </source>
</evidence>
<comment type="caution">
    <text evidence="6">The sequence shown here is derived from an EMBL/GenBank/DDBJ whole genome shotgun (WGS) entry which is preliminary data.</text>
</comment>
<evidence type="ECO:0000313" key="7">
    <source>
        <dbReference type="Proteomes" id="UP000176951"/>
    </source>
</evidence>
<sequence>MDIIFLVLLGIIVASVVAIVILYNRLVSLRMHANEAWADIEVQLKRRYDLIPNLVETVKGYASHESKVFEEVTKARTAAMTSNTPAQHAQTENMLAGALKTLFAVAENYPQLRAAENFMQMQRDLTDTEDKIQAARRFYNGNVRDLNIVIETFPSNFVAKLFLFKKMEFFDLEAAPEQRENVKVDFQK</sequence>
<dbReference type="Pfam" id="PF04011">
    <property type="entry name" value="LemA"/>
    <property type="match status" value="1"/>
</dbReference>
<comment type="similarity">
    <text evidence="2">Belongs to the LemA family.</text>
</comment>
<dbReference type="PANTHER" id="PTHR34478:SF2">
    <property type="entry name" value="MEMBRANE PROTEIN"/>
    <property type="match status" value="1"/>
</dbReference>
<dbReference type="InterPro" id="IPR023353">
    <property type="entry name" value="LemA-like_dom_sf"/>
</dbReference>
<protein>
    <recommendedName>
        <fullName evidence="8">LemA family protein</fullName>
    </recommendedName>
</protein>
<dbReference type="GO" id="GO:0016020">
    <property type="term" value="C:membrane"/>
    <property type="evidence" value="ECO:0007669"/>
    <property type="project" value="UniProtKB-SubCell"/>
</dbReference>
<reference evidence="6 7" key="1">
    <citation type="journal article" date="2016" name="Nat. Commun.">
        <title>Thousands of microbial genomes shed light on interconnected biogeochemical processes in an aquifer system.</title>
        <authorList>
            <person name="Anantharaman K."/>
            <person name="Brown C.T."/>
            <person name="Hug L.A."/>
            <person name="Sharon I."/>
            <person name="Castelle C.J."/>
            <person name="Probst A.J."/>
            <person name="Thomas B.C."/>
            <person name="Singh A."/>
            <person name="Wilkins M.J."/>
            <person name="Karaoz U."/>
            <person name="Brodie E.L."/>
            <person name="Williams K.H."/>
            <person name="Hubbard S.S."/>
            <person name="Banfield J.F."/>
        </authorList>
    </citation>
    <scope>NUCLEOTIDE SEQUENCE [LARGE SCALE GENOMIC DNA]</scope>
</reference>
<name>A0A1G2PX77_9BACT</name>
<keyword evidence="5" id="KW-0472">Membrane</keyword>
<comment type="subcellular location">
    <subcellularLocation>
        <location evidence="1">Membrane</location>
        <topology evidence="1">Single-pass membrane protein</topology>
    </subcellularLocation>
</comment>
<evidence type="ECO:0000256" key="1">
    <source>
        <dbReference type="ARBA" id="ARBA00004167"/>
    </source>
</evidence>
<dbReference type="SUPFAM" id="SSF140478">
    <property type="entry name" value="LemA-like"/>
    <property type="match status" value="1"/>
</dbReference>
<dbReference type="InterPro" id="IPR007156">
    <property type="entry name" value="MamQ_LemA"/>
</dbReference>
<dbReference type="Proteomes" id="UP000176951">
    <property type="component" value="Unassembled WGS sequence"/>
</dbReference>
<accession>A0A1G2PX77</accession>
<keyword evidence="3" id="KW-0812">Transmembrane</keyword>
<evidence type="ECO:0000256" key="4">
    <source>
        <dbReference type="ARBA" id="ARBA00022989"/>
    </source>
</evidence>
<organism evidence="6 7">
    <name type="scientific">Candidatus Terrybacteria bacterium RIFCSPLOWO2_01_FULL_40_23</name>
    <dbReference type="NCBI Taxonomy" id="1802366"/>
    <lineage>
        <taxon>Bacteria</taxon>
        <taxon>Candidatus Terryibacteriota</taxon>
    </lineage>
</organism>
<dbReference type="AlphaFoldDB" id="A0A1G2PX77"/>
<dbReference type="PANTHER" id="PTHR34478">
    <property type="entry name" value="PROTEIN LEMA"/>
    <property type="match status" value="1"/>
</dbReference>
<dbReference type="Gene3D" id="1.20.1440.20">
    <property type="entry name" value="LemA-like domain"/>
    <property type="match status" value="1"/>
</dbReference>
<proteinExistence type="inferred from homology"/>
<evidence type="ECO:0000256" key="5">
    <source>
        <dbReference type="ARBA" id="ARBA00023136"/>
    </source>
</evidence>
<evidence type="ECO:0008006" key="8">
    <source>
        <dbReference type="Google" id="ProtNLM"/>
    </source>
</evidence>
<evidence type="ECO:0000256" key="2">
    <source>
        <dbReference type="ARBA" id="ARBA00008854"/>
    </source>
</evidence>
<keyword evidence="4" id="KW-1133">Transmembrane helix</keyword>
<evidence type="ECO:0000256" key="3">
    <source>
        <dbReference type="ARBA" id="ARBA00022692"/>
    </source>
</evidence>
<dbReference type="EMBL" id="MHSW01000002">
    <property type="protein sequence ID" value="OHA52937.1"/>
    <property type="molecule type" value="Genomic_DNA"/>
</dbReference>
<gene>
    <name evidence="6" type="ORF">A3A97_03965</name>
</gene>